<dbReference type="PANTHER" id="PTHR44013:SF5">
    <property type="entry name" value="OXIDOREDUCTASE, PUTATIVE (AFU_ORTHOLOGUE AFUA_5G01290)-RELATED"/>
    <property type="match status" value="1"/>
</dbReference>
<comment type="caution">
    <text evidence="2">The sequence shown here is derived from an EMBL/GenBank/DDBJ whole genome shotgun (WGS) entry which is preliminary data.</text>
</comment>
<organism evidence="2 3">
    <name type="scientific">Truncatella angustata</name>
    <dbReference type="NCBI Taxonomy" id="152316"/>
    <lineage>
        <taxon>Eukaryota</taxon>
        <taxon>Fungi</taxon>
        <taxon>Dikarya</taxon>
        <taxon>Ascomycota</taxon>
        <taxon>Pezizomycotina</taxon>
        <taxon>Sordariomycetes</taxon>
        <taxon>Xylariomycetidae</taxon>
        <taxon>Amphisphaeriales</taxon>
        <taxon>Sporocadaceae</taxon>
        <taxon>Truncatella</taxon>
    </lineage>
</organism>
<dbReference type="Gene3D" id="3.40.50.720">
    <property type="entry name" value="NAD(P)-binding Rossmann-like Domain"/>
    <property type="match status" value="1"/>
</dbReference>
<dbReference type="Proteomes" id="UP000758603">
    <property type="component" value="Unassembled WGS sequence"/>
</dbReference>
<dbReference type="InterPro" id="IPR052733">
    <property type="entry name" value="Chloroplast_QOR"/>
</dbReference>
<reference evidence="2" key="1">
    <citation type="journal article" date="2021" name="Nat. Commun.">
        <title>Genetic determinants of endophytism in the Arabidopsis root mycobiome.</title>
        <authorList>
            <person name="Mesny F."/>
            <person name="Miyauchi S."/>
            <person name="Thiergart T."/>
            <person name="Pickel B."/>
            <person name="Atanasova L."/>
            <person name="Karlsson M."/>
            <person name="Huettel B."/>
            <person name="Barry K.W."/>
            <person name="Haridas S."/>
            <person name="Chen C."/>
            <person name="Bauer D."/>
            <person name="Andreopoulos W."/>
            <person name="Pangilinan J."/>
            <person name="LaButti K."/>
            <person name="Riley R."/>
            <person name="Lipzen A."/>
            <person name="Clum A."/>
            <person name="Drula E."/>
            <person name="Henrissat B."/>
            <person name="Kohler A."/>
            <person name="Grigoriev I.V."/>
            <person name="Martin F.M."/>
            <person name="Hacquard S."/>
        </authorList>
    </citation>
    <scope>NUCLEOTIDE SEQUENCE</scope>
    <source>
        <strain evidence="2">MPI-SDFR-AT-0073</strain>
    </source>
</reference>
<dbReference type="SUPFAM" id="SSF50129">
    <property type="entry name" value="GroES-like"/>
    <property type="match status" value="1"/>
</dbReference>
<dbReference type="GeneID" id="70135456"/>
<dbReference type="EMBL" id="JAGPXC010000001">
    <property type="protein sequence ID" value="KAH6661327.1"/>
    <property type="molecule type" value="Genomic_DNA"/>
</dbReference>
<evidence type="ECO:0000259" key="1">
    <source>
        <dbReference type="SMART" id="SM00829"/>
    </source>
</evidence>
<keyword evidence="3" id="KW-1185">Reference proteome</keyword>
<evidence type="ECO:0000313" key="3">
    <source>
        <dbReference type="Proteomes" id="UP000758603"/>
    </source>
</evidence>
<dbReference type="CDD" id="cd05289">
    <property type="entry name" value="MDR_like_2"/>
    <property type="match status" value="1"/>
</dbReference>
<protein>
    <recommendedName>
        <fullName evidence="1">Enoyl reductase (ER) domain-containing protein</fullName>
    </recommendedName>
</protein>
<dbReference type="GO" id="GO:0016491">
    <property type="term" value="F:oxidoreductase activity"/>
    <property type="evidence" value="ECO:0007669"/>
    <property type="project" value="InterPro"/>
</dbReference>
<dbReference type="InterPro" id="IPR036291">
    <property type="entry name" value="NAD(P)-bd_dom_sf"/>
</dbReference>
<accession>A0A9P8V008</accession>
<dbReference type="InterPro" id="IPR011032">
    <property type="entry name" value="GroES-like_sf"/>
</dbReference>
<dbReference type="Pfam" id="PF13602">
    <property type="entry name" value="ADH_zinc_N_2"/>
    <property type="match status" value="1"/>
</dbReference>
<gene>
    <name evidence="2" type="ORF">BKA67DRAFT_654447</name>
</gene>
<dbReference type="SUPFAM" id="SSF51735">
    <property type="entry name" value="NAD(P)-binding Rossmann-fold domains"/>
    <property type="match status" value="1"/>
</dbReference>
<dbReference type="SMART" id="SM00829">
    <property type="entry name" value="PKS_ER"/>
    <property type="match status" value="1"/>
</dbReference>
<dbReference type="OrthoDB" id="3509362at2759"/>
<evidence type="ECO:0000313" key="2">
    <source>
        <dbReference type="EMBL" id="KAH6661327.1"/>
    </source>
</evidence>
<dbReference type="AlphaFoldDB" id="A0A9P8V008"/>
<dbReference type="PANTHER" id="PTHR44013">
    <property type="entry name" value="ZINC-TYPE ALCOHOL DEHYDROGENASE-LIKE PROTEIN C16A3.02C"/>
    <property type="match status" value="1"/>
</dbReference>
<dbReference type="Pfam" id="PF08240">
    <property type="entry name" value="ADH_N"/>
    <property type="match status" value="1"/>
</dbReference>
<name>A0A9P8V008_9PEZI</name>
<dbReference type="InterPro" id="IPR020843">
    <property type="entry name" value="ER"/>
</dbReference>
<feature type="domain" description="Enoyl reductase (ER)" evidence="1">
    <location>
        <begin position="9"/>
        <end position="327"/>
    </location>
</feature>
<sequence>MRAVIQPDKASHKLTLSEQPIPVPHHPDDVLIRVQATSPCSGELDWALWAPDFVGDKVPIPGQDMAGTVVSAPESSKFSAGDEVYCRITANRPGAAAEYTLARVSELALKPKNQSWTEAAATPLSALTAYQALFVQGNLDVEALKGEEKARRSNGEKRVLITAAAGSVGSWAVQLAKLAGAGAIVAVNGTNNVEFVRRLGATEVVDYHKQNVAEWASQDIAERQVDLVVDCVGGQTLAHCWIAVKEDGRFISICGQPEESKPAGVEKKDVHALWFVMESLGKNLDMVTELIEDGRARPVIDSVVEFKDFEQAWEKVESRHARGKVVLKVA</sequence>
<dbReference type="RefSeq" id="XP_045965458.1">
    <property type="nucleotide sequence ID" value="XM_046106565.1"/>
</dbReference>
<dbReference type="InterPro" id="IPR013154">
    <property type="entry name" value="ADH-like_N"/>
</dbReference>
<proteinExistence type="predicted"/>
<dbReference type="Gene3D" id="3.90.180.10">
    <property type="entry name" value="Medium-chain alcohol dehydrogenases, catalytic domain"/>
    <property type="match status" value="1"/>
</dbReference>